<accession>A0A2U7UGB9</accession>
<dbReference type="GeneID" id="36842008"/>
<dbReference type="KEGG" id="vg:36842008"/>
<evidence type="ECO:0000313" key="1">
    <source>
        <dbReference type="EMBL" id="AVK77553.1"/>
    </source>
</evidence>
<sequence length="133" mass="15151">MASRLRVLHYVVVTYADVTDKDIDPRDSVADCLRSQYPEYIAILEGDIDADDTYQDLLDAVDKCKSWTSTSEERWVRYAAKRAGRTLNGYATVVLSDRDVLRGRDSCRFDVGNIDQANLHFEGVDVVCRIFVH</sequence>
<dbReference type="EMBL" id="MG011691">
    <property type="protein sequence ID" value="AVK77553.1"/>
    <property type="molecule type" value="Genomic_DNA"/>
</dbReference>
<dbReference type="Proteomes" id="UP000249758">
    <property type="component" value="Segment"/>
</dbReference>
<protein>
    <submittedName>
        <fullName evidence="1">Uncharacterized protein</fullName>
    </submittedName>
</protein>
<name>A0A2U7UGB9_9VIRU</name>
<dbReference type="RefSeq" id="YP_009481549.1">
    <property type="nucleotide sequence ID" value="NC_037665.1"/>
</dbReference>
<proteinExistence type="predicted"/>
<reference evidence="1" key="1">
    <citation type="journal article" date="2018" name="Nat. Commun.">
        <title>Diversity and evolution of the emerging Pandoraviridae family.</title>
        <authorList>
            <person name="Legendre M."/>
            <person name="Fabre E."/>
            <person name="Poirot O."/>
            <person name="Jeudy S."/>
            <person name="Lartigue A."/>
            <person name="Alempic J.M."/>
            <person name="Beucher L."/>
            <person name="Philippe N."/>
            <person name="Bertaux L."/>
            <person name="Christo-Foroux E."/>
            <person name="Labadie K."/>
            <person name="Coute Y."/>
            <person name="Abergel C."/>
            <person name="Claverie J.M."/>
        </authorList>
    </citation>
    <scope>NUCLEOTIDE SEQUENCE [LARGE SCALE GENOMIC DNA]</scope>
    <source>
        <strain evidence="1">Macleodensis</strain>
    </source>
</reference>
<organism evidence="1">
    <name type="scientific">Pandoravirus macleodensis</name>
    <dbReference type="NCBI Taxonomy" id="2107707"/>
    <lineage>
        <taxon>Viruses</taxon>
        <taxon>Pandoravirus</taxon>
    </lineage>
</organism>
<gene>
    <name evidence="1" type="ORF">pmac_cds_865</name>
</gene>